<dbReference type="EMBL" id="CP104213">
    <property type="protein sequence ID" value="UWX65406.1"/>
    <property type="molecule type" value="Genomic_DNA"/>
</dbReference>
<protein>
    <recommendedName>
        <fullName evidence="3">AraC family transcriptional regulator</fullName>
    </recommendedName>
</protein>
<evidence type="ECO:0008006" key="3">
    <source>
        <dbReference type="Google" id="ProtNLM"/>
    </source>
</evidence>
<accession>A0ABY5YMR5</accession>
<evidence type="ECO:0000313" key="1">
    <source>
        <dbReference type="EMBL" id="UWX65406.1"/>
    </source>
</evidence>
<keyword evidence="2" id="KW-1185">Reference proteome</keyword>
<organism evidence="1 2">
    <name type="scientific">Deinococcus rubellus</name>
    <dbReference type="NCBI Taxonomy" id="1889240"/>
    <lineage>
        <taxon>Bacteria</taxon>
        <taxon>Thermotogati</taxon>
        <taxon>Deinococcota</taxon>
        <taxon>Deinococci</taxon>
        <taxon>Deinococcales</taxon>
        <taxon>Deinococcaceae</taxon>
        <taxon>Deinococcus</taxon>
    </lineage>
</organism>
<sequence>MPGPRPTPPAALHLTRLAKVTPDQPVLLPGTGLRALYLTRAHMGEAGGAVICLEGELLIDFVDGAFLHLRSGEACTLRLAHRLLPARRHCTALHVGGEEG</sequence>
<evidence type="ECO:0000313" key="2">
    <source>
        <dbReference type="Proteomes" id="UP001060261"/>
    </source>
</evidence>
<dbReference type="RefSeq" id="WP_260561661.1">
    <property type="nucleotide sequence ID" value="NZ_BAABEC010000176.1"/>
</dbReference>
<proteinExistence type="predicted"/>
<reference evidence="1" key="1">
    <citation type="submission" date="2022-09" db="EMBL/GenBank/DDBJ databases">
        <title>genome sequence of Deinococcus rubellus.</title>
        <authorList>
            <person name="Srinivasan S."/>
        </authorList>
    </citation>
    <scope>NUCLEOTIDE SEQUENCE</scope>
    <source>
        <strain evidence="1">Ant6</strain>
    </source>
</reference>
<name>A0ABY5YMR5_9DEIO</name>
<gene>
    <name evidence="1" type="ORF">N0D28_07060</name>
</gene>
<dbReference type="Proteomes" id="UP001060261">
    <property type="component" value="Chromosome"/>
</dbReference>